<dbReference type="PANTHER" id="PTHR44846">
    <property type="entry name" value="MANNOSYL-D-GLYCERATE TRANSPORT/METABOLISM SYSTEM REPRESSOR MNGR-RELATED"/>
    <property type="match status" value="1"/>
</dbReference>
<organism evidence="5 6">
    <name type="scientific">Frondihabitans sucicola</name>
    <dbReference type="NCBI Taxonomy" id="1268041"/>
    <lineage>
        <taxon>Bacteria</taxon>
        <taxon>Bacillati</taxon>
        <taxon>Actinomycetota</taxon>
        <taxon>Actinomycetes</taxon>
        <taxon>Micrococcales</taxon>
        <taxon>Microbacteriaceae</taxon>
        <taxon>Frondihabitans</taxon>
    </lineage>
</organism>
<evidence type="ECO:0000259" key="4">
    <source>
        <dbReference type="PROSITE" id="PS50949"/>
    </source>
</evidence>
<dbReference type="PROSITE" id="PS50949">
    <property type="entry name" value="HTH_GNTR"/>
    <property type="match status" value="1"/>
</dbReference>
<keyword evidence="3" id="KW-0804">Transcription</keyword>
<accession>A0ABM8GSI3</accession>
<dbReference type="SMART" id="SM00345">
    <property type="entry name" value="HTH_GNTR"/>
    <property type="match status" value="1"/>
</dbReference>
<keyword evidence="2" id="KW-0238">DNA-binding</keyword>
<feature type="domain" description="HTH gntR-type" evidence="4">
    <location>
        <begin position="11"/>
        <end position="79"/>
    </location>
</feature>
<dbReference type="NCBIfam" id="TIGR02325">
    <property type="entry name" value="C_P_lyase_phnF"/>
    <property type="match status" value="1"/>
</dbReference>
<keyword evidence="1" id="KW-0805">Transcription regulation</keyword>
<dbReference type="InterPro" id="IPR050679">
    <property type="entry name" value="Bact_HTH_transcr_reg"/>
</dbReference>
<sequence>MTTQSRSPSGYSAWRLIADALRGDIVGGVVAPGSKLPSESELAARFDVHRHTVRQAVASLAADHLVVARRGSGTFVAEHTVLVHRIGLRTRLTDSLGPRGGAASGRLLESAVEADPPREVAERLQLAGRAALRLEIVRSVDGLPIARGTAWLDDERVPGLADHFGRDGSITAALRATGIDDYVRVSTTVSGRTATTNEAEDLALPTGSMLLVVKALNTLPDGTPLLYNVTRFAADRVELDVEHAASVS</sequence>
<dbReference type="CDD" id="cd07377">
    <property type="entry name" value="WHTH_GntR"/>
    <property type="match status" value="1"/>
</dbReference>
<dbReference type="InterPro" id="IPR036388">
    <property type="entry name" value="WH-like_DNA-bd_sf"/>
</dbReference>
<dbReference type="InterPro" id="IPR012702">
    <property type="entry name" value="CP_lyase_PhnF"/>
</dbReference>
<dbReference type="Proteomes" id="UP001321486">
    <property type="component" value="Chromosome"/>
</dbReference>
<gene>
    <name evidence="5" type="ORF">GCM10025867_36620</name>
</gene>
<dbReference type="Gene3D" id="3.40.1410.10">
    <property type="entry name" value="Chorismate lyase-like"/>
    <property type="match status" value="1"/>
</dbReference>
<name>A0ABM8GSI3_9MICO</name>
<dbReference type="RefSeq" id="WP_286344190.1">
    <property type="nucleotide sequence ID" value="NZ_AP027732.1"/>
</dbReference>
<evidence type="ECO:0000313" key="5">
    <source>
        <dbReference type="EMBL" id="BDZ51421.1"/>
    </source>
</evidence>
<dbReference type="Pfam" id="PF07702">
    <property type="entry name" value="UTRA"/>
    <property type="match status" value="1"/>
</dbReference>
<keyword evidence="6" id="KW-1185">Reference proteome</keyword>
<dbReference type="PRINTS" id="PR00035">
    <property type="entry name" value="HTHGNTR"/>
</dbReference>
<dbReference type="Pfam" id="PF00392">
    <property type="entry name" value="GntR"/>
    <property type="match status" value="1"/>
</dbReference>
<dbReference type="SMART" id="SM00866">
    <property type="entry name" value="UTRA"/>
    <property type="match status" value="1"/>
</dbReference>
<dbReference type="InterPro" id="IPR000524">
    <property type="entry name" value="Tscrpt_reg_HTH_GntR"/>
</dbReference>
<dbReference type="PANTHER" id="PTHR44846:SF1">
    <property type="entry name" value="MANNOSYL-D-GLYCERATE TRANSPORT_METABOLISM SYSTEM REPRESSOR MNGR-RELATED"/>
    <property type="match status" value="1"/>
</dbReference>
<reference evidence="6" key="1">
    <citation type="journal article" date="2019" name="Int. J. Syst. Evol. Microbiol.">
        <title>The Global Catalogue of Microorganisms (GCM) 10K type strain sequencing project: providing services to taxonomists for standard genome sequencing and annotation.</title>
        <authorList>
            <consortium name="The Broad Institute Genomics Platform"/>
            <consortium name="The Broad Institute Genome Sequencing Center for Infectious Disease"/>
            <person name="Wu L."/>
            <person name="Ma J."/>
        </authorList>
    </citation>
    <scope>NUCLEOTIDE SEQUENCE [LARGE SCALE GENOMIC DNA]</scope>
    <source>
        <strain evidence="6">NBRC 108728</strain>
    </source>
</reference>
<protein>
    <submittedName>
        <fullName evidence="5">Phosphonate metabolism transcriptional regulator PhnF</fullName>
    </submittedName>
</protein>
<dbReference type="SUPFAM" id="SSF64288">
    <property type="entry name" value="Chorismate lyase-like"/>
    <property type="match status" value="1"/>
</dbReference>
<dbReference type="SUPFAM" id="SSF46785">
    <property type="entry name" value="Winged helix' DNA-binding domain"/>
    <property type="match status" value="1"/>
</dbReference>
<evidence type="ECO:0000256" key="3">
    <source>
        <dbReference type="ARBA" id="ARBA00023163"/>
    </source>
</evidence>
<dbReference type="Gene3D" id="1.10.10.10">
    <property type="entry name" value="Winged helix-like DNA-binding domain superfamily/Winged helix DNA-binding domain"/>
    <property type="match status" value="1"/>
</dbReference>
<dbReference type="InterPro" id="IPR036390">
    <property type="entry name" value="WH_DNA-bd_sf"/>
</dbReference>
<dbReference type="InterPro" id="IPR028978">
    <property type="entry name" value="Chorismate_lyase_/UTRA_dom_sf"/>
</dbReference>
<evidence type="ECO:0000256" key="2">
    <source>
        <dbReference type="ARBA" id="ARBA00023125"/>
    </source>
</evidence>
<dbReference type="EMBL" id="AP027732">
    <property type="protein sequence ID" value="BDZ51421.1"/>
    <property type="molecule type" value="Genomic_DNA"/>
</dbReference>
<evidence type="ECO:0000256" key="1">
    <source>
        <dbReference type="ARBA" id="ARBA00023015"/>
    </source>
</evidence>
<dbReference type="InterPro" id="IPR011663">
    <property type="entry name" value="UTRA"/>
</dbReference>
<evidence type="ECO:0000313" key="6">
    <source>
        <dbReference type="Proteomes" id="UP001321486"/>
    </source>
</evidence>
<proteinExistence type="predicted"/>